<proteinExistence type="predicted"/>
<dbReference type="Proteomes" id="UP000092671">
    <property type="component" value="Unassembled WGS sequence"/>
</dbReference>
<dbReference type="EMBL" id="LZDN01000039">
    <property type="protein sequence ID" value="OBX49427.1"/>
    <property type="molecule type" value="Genomic_DNA"/>
</dbReference>
<dbReference type="AlphaFoldDB" id="A0A1B8PIE4"/>
<keyword evidence="1" id="KW-0472">Membrane</keyword>
<feature type="transmembrane region" description="Helical" evidence="1">
    <location>
        <begin position="60"/>
        <end position="81"/>
    </location>
</feature>
<accession>A0A1B8PIE4</accession>
<reference evidence="2 3" key="1">
    <citation type="submission" date="2016-06" db="EMBL/GenBank/DDBJ databases">
        <title>Draft genome of Moraxella nonliquefaciens CCUG 60284.</title>
        <authorList>
            <person name="Salva-Serra F."/>
            <person name="Engstrom-Jakobsson H."/>
            <person name="Thorell K."/>
            <person name="Gonzales-Siles L."/>
            <person name="Karlsson R."/>
            <person name="Boulund F."/>
            <person name="Engstrand L."/>
            <person name="Kristiansson E."/>
            <person name="Moore E."/>
        </authorList>
    </citation>
    <scope>NUCLEOTIDE SEQUENCE [LARGE SCALE GENOMIC DNA]</scope>
    <source>
        <strain evidence="2 3">CCUG 60284</strain>
    </source>
</reference>
<sequence>MDKFSYFLATMLLFSIFQFFNTFIKKESLTLPNICFALVFLLLIGLLSSIKSLGASNNPLYYIGMSLCYPFMGMVAILHILKKDGK</sequence>
<gene>
    <name evidence="2" type="ORF">A9Z60_03395</name>
</gene>
<feature type="transmembrane region" description="Helical" evidence="1">
    <location>
        <begin position="6"/>
        <end position="24"/>
    </location>
</feature>
<comment type="caution">
    <text evidence="2">The sequence shown here is derived from an EMBL/GenBank/DDBJ whole genome shotgun (WGS) entry which is preliminary data.</text>
</comment>
<feature type="transmembrane region" description="Helical" evidence="1">
    <location>
        <begin position="31"/>
        <end position="48"/>
    </location>
</feature>
<evidence type="ECO:0000256" key="1">
    <source>
        <dbReference type="SAM" id="Phobius"/>
    </source>
</evidence>
<keyword evidence="1" id="KW-1133">Transmembrane helix</keyword>
<protein>
    <submittedName>
        <fullName evidence="2">Uncharacterized protein</fullName>
    </submittedName>
</protein>
<organism evidence="2 3">
    <name type="scientific">Moraxella nonliquefaciens</name>
    <dbReference type="NCBI Taxonomy" id="478"/>
    <lineage>
        <taxon>Bacteria</taxon>
        <taxon>Pseudomonadati</taxon>
        <taxon>Pseudomonadota</taxon>
        <taxon>Gammaproteobacteria</taxon>
        <taxon>Moraxellales</taxon>
        <taxon>Moraxellaceae</taxon>
        <taxon>Moraxella</taxon>
    </lineage>
</organism>
<name>A0A1B8PIE4_MORNO</name>
<evidence type="ECO:0000313" key="2">
    <source>
        <dbReference type="EMBL" id="OBX49427.1"/>
    </source>
</evidence>
<keyword evidence="1" id="KW-0812">Transmembrane</keyword>
<evidence type="ECO:0000313" key="3">
    <source>
        <dbReference type="Proteomes" id="UP000092671"/>
    </source>
</evidence>